<dbReference type="Proteomes" id="UP001629745">
    <property type="component" value="Unassembled WGS sequence"/>
</dbReference>
<dbReference type="SUPFAM" id="SSF47598">
    <property type="entry name" value="Ribbon-helix-helix"/>
    <property type="match status" value="1"/>
</dbReference>
<feature type="region of interest" description="Disordered" evidence="1">
    <location>
        <begin position="71"/>
        <end position="102"/>
    </location>
</feature>
<dbReference type="InterPro" id="IPR013321">
    <property type="entry name" value="Arc_rbn_hlx_hlx"/>
</dbReference>
<dbReference type="EMBL" id="JBDLNV010000003">
    <property type="protein sequence ID" value="MFM1723382.1"/>
    <property type="molecule type" value="Genomic_DNA"/>
</dbReference>
<protein>
    <recommendedName>
        <fullName evidence="4">Histidine kinase</fullName>
    </recommendedName>
</protein>
<feature type="region of interest" description="Disordered" evidence="1">
    <location>
        <begin position="144"/>
        <end position="171"/>
    </location>
</feature>
<sequence>MNLEPYVSALQHDLAVAAEAGGPDARALAERLTAPLDSAVRLALLDALSAAAGEITRDLAPGSVDLRLRGREPSFVVTRPPGEPARDTEEPPSPESTSRVAEVDEGPMTRINLRLPQDLKDRVEDAARGAGMSVNAWLVRSATTALDESGGTRRPDRRAPTGGDRFTGWVR</sequence>
<evidence type="ECO:0000256" key="1">
    <source>
        <dbReference type="SAM" id="MobiDB-lite"/>
    </source>
</evidence>
<accession>A0ABW9FCU7</accession>
<evidence type="ECO:0008006" key="4">
    <source>
        <dbReference type="Google" id="ProtNLM"/>
    </source>
</evidence>
<gene>
    <name evidence="2" type="ORF">ABEU20_001948</name>
</gene>
<keyword evidence="3" id="KW-1185">Reference proteome</keyword>
<proteinExistence type="predicted"/>
<feature type="compositionally biased region" description="Basic and acidic residues" evidence="1">
    <location>
        <begin position="150"/>
        <end position="159"/>
    </location>
</feature>
<evidence type="ECO:0000313" key="2">
    <source>
        <dbReference type="EMBL" id="MFM1723382.1"/>
    </source>
</evidence>
<name>A0ABW9FCU7_9NOCA</name>
<dbReference type="Gene3D" id="1.10.1220.10">
    <property type="entry name" value="Met repressor-like"/>
    <property type="match status" value="1"/>
</dbReference>
<dbReference type="InterPro" id="IPR010985">
    <property type="entry name" value="Ribbon_hlx_hlx"/>
</dbReference>
<reference evidence="2 3" key="1">
    <citation type="submission" date="2023-11" db="EMBL/GenBank/DDBJ databases">
        <authorList>
            <person name="Val-Calvo J."/>
            <person name="Scortti M."/>
            <person name="Vazquez-Boland J."/>
        </authorList>
    </citation>
    <scope>NUCLEOTIDE SEQUENCE [LARGE SCALE GENOMIC DNA]</scope>
    <source>
        <strain evidence="2 3">PAM 2766</strain>
    </source>
</reference>
<evidence type="ECO:0000313" key="3">
    <source>
        <dbReference type="Proteomes" id="UP001629745"/>
    </source>
</evidence>
<organism evidence="2 3">
    <name type="scientific">Rhodococcus parequi</name>
    <dbReference type="NCBI Taxonomy" id="3137122"/>
    <lineage>
        <taxon>Bacteria</taxon>
        <taxon>Bacillati</taxon>
        <taxon>Actinomycetota</taxon>
        <taxon>Actinomycetes</taxon>
        <taxon>Mycobacteriales</taxon>
        <taxon>Nocardiaceae</taxon>
        <taxon>Rhodococcus</taxon>
    </lineage>
</organism>
<comment type="caution">
    <text evidence="2">The sequence shown here is derived from an EMBL/GenBank/DDBJ whole genome shotgun (WGS) entry which is preliminary data.</text>
</comment>
<dbReference type="RefSeq" id="WP_420163960.1">
    <property type="nucleotide sequence ID" value="NZ_JBDLNV010000003.1"/>
</dbReference>